<protein>
    <recommendedName>
        <fullName evidence="2">Surface-adhesin protein E-like domain-containing protein</fullName>
    </recommendedName>
</protein>
<dbReference type="EMBL" id="CP032829">
    <property type="protein sequence ID" value="AYJ85756.1"/>
    <property type="molecule type" value="Genomic_DNA"/>
</dbReference>
<dbReference type="Pfam" id="PF16747">
    <property type="entry name" value="Adhesin_E"/>
    <property type="match status" value="1"/>
</dbReference>
<keyword evidence="4" id="KW-1185">Reference proteome</keyword>
<evidence type="ECO:0000256" key="1">
    <source>
        <dbReference type="SAM" id="SignalP"/>
    </source>
</evidence>
<proteinExistence type="predicted"/>
<dbReference type="KEGG" id="spha:D3Y57_06955"/>
<dbReference type="AlphaFoldDB" id="A0A494TIX1"/>
<dbReference type="Proteomes" id="UP000276254">
    <property type="component" value="Chromosome"/>
</dbReference>
<name>A0A494TIX1_SPHPE</name>
<accession>A0A494TIX1</accession>
<evidence type="ECO:0000313" key="3">
    <source>
        <dbReference type="EMBL" id="AYJ85756.1"/>
    </source>
</evidence>
<gene>
    <name evidence="3" type="ORF">D3Y57_06955</name>
</gene>
<feature type="domain" description="Surface-adhesin protein E-like" evidence="2">
    <location>
        <begin position="19"/>
        <end position="120"/>
    </location>
</feature>
<feature type="signal peptide" evidence="1">
    <location>
        <begin position="1"/>
        <end position="17"/>
    </location>
</feature>
<feature type="chain" id="PRO_5019773576" description="Surface-adhesin protein E-like domain-containing protein" evidence="1">
    <location>
        <begin position="18"/>
        <end position="120"/>
    </location>
</feature>
<evidence type="ECO:0000313" key="4">
    <source>
        <dbReference type="Proteomes" id="UP000276254"/>
    </source>
</evidence>
<sequence>MKRIILALALLSSPAFAEWEYLDTTETTKVFVDGSSIRPTGSNVRVWTKWINSPPDKGVANSMILYEVRCSEDSLGVAANNDYGPNDKLLNSRSYTSYQIRISPAAPGTIGAGIIQRVCR</sequence>
<dbReference type="InterPro" id="IPR031939">
    <property type="entry name" value="Adhesin_E-like"/>
</dbReference>
<organism evidence="3 4">
    <name type="scientific">Sphingomonas paeninsulae</name>
    <dbReference type="NCBI Taxonomy" id="2319844"/>
    <lineage>
        <taxon>Bacteria</taxon>
        <taxon>Pseudomonadati</taxon>
        <taxon>Pseudomonadota</taxon>
        <taxon>Alphaproteobacteria</taxon>
        <taxon>Sphingomonadales</taxon>
        <taxon>Sphingomonadaceae</taxon>
        <taxon>Sphingomonas</taxon>
    </lineage>
</organism>
<dbReference type="RefSeq" id="WP_121152381.1">
    <property type="nucleotide sequence ID" value="NZ_CP032829.1"/>
</dbReference>
<evidence type="ECO:0000259" key="2">
    <source>
        <dbReference type="Pfam" id="PF16747"/>
    </source>
</evidence>
<keyword evidence="1" id="KW-0732">Signal</keyword>
<reference evidence="3 4" key="1">
    <citation type="submission" date="2018-09" db="EMBL/GenBank/DDBJ databases">
        <title>Sphingomonas peninsula sp. nov., isolated from fildes peninsula, Antarctic soil.</title>
        <authorList>
            <person name="Yingchao G."/>
        </authorList>
    </citation>
    <scope>NUCLEOTIDE SEQUENCE [LARGE SCALE GENOMIC DNA]</scope>
    <source>
        <strain evidence="3 4">YZ-8</strain>
    </source>
</reference>